<feature type="transmembrane region" description="Helical" evidence="10">
    <location>
        <begin position="243"/>
        <end position="261"/>
    </location>
</feature>
<name>A0A9P6NX24_9BASI</name>
<keyword evidence="5 10" id="KW-0276">Fatty acid metabolism</keyword>
<keyword evidence="6 10" id="KW-1133">Transmembrane helix</keyword>
<dbReference type="GO" id="GO:0034626">
    <property type="term" value="P:fatty acid elongation, polyunsaturated fatty acid"/>
    <property type="evidence" value="ECO:0007669"/>
    <property type="project" value="TreeGrafter"/>
</dbReference>
<evidence type="ECO:0000256" key="4">
    <source>
        <dbReference type="ARBA" id="ARBA00022692"/>
    </source>
</evidence>
<keyword evidence="4 10" id="KW-0812">Transmembrane</keyword>
<evidence type="ECO:0000256" key="5">
    <source>
        <dbReference type="ARBA" id="ARBA00022832"/>
    </source>
</evidence>
<dbReference type="Proteomes" id="UP000886653">
    <property type="component" value="Unassembled WGS sequence"/>
</dbReference>
<comment type="caution">
    <text evidence="11">The sequence shown here is derived from an EMBL/GenBank/DDBJ whole genome shotgun (WGS) entry which is preliminary data.</text>
</comment>
<keyword evidence="9 10" id="KW-0275">Fatty acid biosynthesis</keyword>
<dbReference type="AlphaFoldDB" id="A0A9P6NX24"/>
<dbReference type="PANTHER" id="PTHR11157:SF169">
    <property type="entry name" value="ELONGATION OF FATTY ACIDS PROTEIN"/>
    <property type="match status" value="1"/>
</dbReference>
<feature type="transmembrane region" description="Helical" evidence="10">
    <location>
        <begin position="89"/>
        <end position="108"/>
    </location>
</feature>
<dbReference type="GO" id="GO:0034625">
    <property type="term" value="P:fatty acid elongation, monounsaturated fatty acid"/>
    <property type="evidence" value="ECO:0007669"/>
    <property type="project" value="TreeGrafter"/>
</dbReference>
<evidence type="ECO:0000256" key="3">
    <source>
        <dbReference type="ARBA" id="ARBA00022679"/>
    </source>
</evidence>
<keyword evidence="8 10" id="KW-0472">Membrane</keyword>
<evidence type="ECO:0000313" key="11">
    <source>
        <dbReference type="EMBL" id="KAG0151096.1"/>
    </source>
</evidence>
<comment type="similarity">
    <text evidence="10">Belongs to the ELO family.</text>
</comment>
<evidence type="ECO:0000313" key="12">
    <source>
        <dbReference type="Proteomes" id="UP000886653"/>
    </source>
</evidence>
<feature type="transmembrane region" description="Helical" evidence="10">
    <location>
        <begin position="301"/>
        <end position="322"/>
    </location>
</feature>
<dbReference type="GO" id="GO:0009922">
    <property type="term" value="F:fatty acid elongase activity"/>
    <property type="evidence" value="ECO:0007669"/>
    <property type="project" value="InterPro"/>
</dbReference>
<evidence type="ECO:0000256" key="9">
    <source>
        <dbReference type="ARBA" id="ARBA00023160"/>
    </source>
</evidence>
<evidence type="ECO:0000256" key="2">
    <source>
        <dbReference type="ARBA" id="ARBA00022516"/>
    </source>
</evidence>
<keyword evidence="2 10" id="KW-0444">Lipid biosynthesis</keyword>
<dbReference type="GO" id="GO:0042761">
    <property type="term" value="P:very long-chain fatty acid biosynthetic process"/>
    <property type="evidence" value="ECO:0007669"/>
    <property type="project" value="TreeGrafter"/>
</dbReference>
<evidence type="ECO:0000256" key="7">
    <source>
        <dbReference type="ARBA" id="ARBA00023098"/>
    </source>
</evidence>
<dbReference type="EC" id="2.3.1.-" evidence="10"/>
<accession>A0A9P6NX24</accession>
<protein>
    <recommendedName>
        <fullName evidence="10">Elongation of fatty acids protein</fullName>
        <ecNumber evidence="10">2.3.1.-</ecNumber>
    </recommendedName>
</protein>
<evidence type="ECO:0000256" key="6">
    <source>
        <dbReference type="ARBA" id="ARBA00022989"/>
    </source>
</evidence>
<dbReference type="OrthoDB" id="10259681at2759"/>
<comment type="catalytic activity">
    <reaction evidence="10">
        <text>an acyl-CoA + malonyl-CoA + H(+) = a 3-oxoacyl-CoA + CO2 + CoA</text>
        <dbReference type="Rhea" id="RHEA:50252"/>
        <dbReference type="ChEBI" id="CHEBI:15378"/>
        <dbReference type="ChEBI" id="CHEBI:16526"/>
        <dbReference type="ChEBI" id="CHEBI:57287"/>
        <dbReference type="ChEBI" id="CHEBI:57384"/>
        <dbReference type="ChEBI" id="CHEBI:58342"/>
        <dbReference type="ChEBI" id="CHEBI:90726"/>
    </reaction>
    <physiologicalReaction direction="left-to-right" evidence="10">
        <dbReference type="Rhea" id="RHEA:50253"/>
    </physiologicalReaction>
</comment>
<sequence length="346" mass="39411">MDVSNVHQNFTGLGLTSSSFDSSNNSHQNFFRAVANHPYPKVPIGIPINQNLFESTIRAEVPLVIVFGYLILIGLLNKRQDGKNRMKGNGWKAALVFHNLSLAVYSFWTFKGTGPATFQYFFRGYQTAGLSGLIHTFCDSSMQLWDHHLGFYSYWFYLSKFWEILDSLILIGKGRQASLLQEYHHAGAILTVWSGARYESPAAWLFVVFNSLVHTIMYTYYAISVLHLPFPNFLKRALTKIQITQFVVGGSLGALTFLLSLPKIEDQFKFDWKPLSILEARERLGEGYQEKHCLPTPGQKMTVLGGVGYLIPLTGLFVSFYIRSYQRKHKLDSLVQENQKKVLKKD</sequence>
<feature type="transmembrane region" description="Helical" evidence="10">
    <location>
        <begin position="202"/>
        <end position="223"/>
    </location>
</feature>
<keyword evidence="7 10" id="KW-0443">Lipid metabolism</keyword>
<comment type="subcellular location">
    <subcellularLocation>
        <location evidence="1">Membrane</location>
        <topology evidence="1">Multi-pass membrane protein</topology>
    </subcellularLocation>
</comment>
<dbReference type="Pfam" id="PF01151">
    <property type="entry name" value="ELO"/>
    <property type="match status" value="1"/>
</dbReference>
<dbReference type="GO" id="GO:0019367">
    <property type="term" value="P:fatty acid elongation, saturated fatty acid"/>
    <property type="evidence" value="ECO:0007669"/>
    <property type="project" value="TreeGrafter"/>
</dbReference>
<keyword evidence="12" id="KW-1185">Reference proteome</keyword>
<feature type="transmembrane region" description="Helical" evidence="10">
    <location>
        <begin position="59"/>
        <end position="77"/>
    </location>
</feature>
<dbReference type="GO" id="GO:0030148">
    <property type="term" value="P:sphingolipid biosynthetic process"/>
    <property type="evidence" value="ECO:0007669"/>
    <property type="project" value="TreeGrafter"/>
</dbReference>
<dbReference type="PANTHER" id="PTHR11157">
    <property type="entry name" value="FATTY ACID ACYL TRANSFERASE-RELATED"/>
    <property type="match status" value="1"/>
</dbReference>
<evidence type="ECO:0000256" key="1">
    <source>
        <dbReference type="ARBA" id="ARBA00004141"/>
    </source>
</evidence>
<gene>
    <name evidence="11" type="ORF">CROQUDRAFT_713070</name>
</gene>
<evidence type="ECO:0000256" key="10">
    <source>
        <dbReference type="RuleBase" id="RU361115"/>
    </source>
</evidence>
<dbReference type="InterPro" id="IPR002076">
    <property type="entry name" value="ELO_fam"/>
</dbReference>
<reference evidence="11" key="1">
    <citation type="submission" date="2013-11" db="EMBL/GenBank/DDBJ databases">
        <title>Genome sequence of the fusiform rust pathogen reveals effectors for host alternation and coevolution with pine.</title>
        <authorList>
            <consortium name="DOE Joint Genome Institute"/>
            <person name="Smith K."/>
            <person name="Pendleton A."/>
            <person name="Kubisiak T."/>
            <person name="Anderson C."/>
            <person name="Salamov A."/>
            <person name="Aerts A."/>
            <person name="Riley R."/>
            <person name="Clum A."/>
            <person name="Lindquist E."/>
            <person name="Ence D."/>
            <person name="Campbell M."/>
            <person name="Kronenberg Z."/>
            <person name="Feau N."/>
            <person name="Dhillon B."/>
            <person name="Hamelin R."/>
            <person name="Burleigh J."/>
            <person name="Smith J."/>
            <person name="Yandell M."/>
            <person name="Nelson C."/>
            <person name="Grigoriev I."/>
            <person name="Davis J."/>
        </authorList>
    </citation>
    <scope>NUCLEOTIDE SEQUENCE</scope>
    <source>
        <strain evidence="11">G11</strain>
    </source>
</reference>
<dbReference type="GO" id="GO:0005789">
    <property type="term" value="C:endoplasmic reticulum membrane"/>
    <property type="evidence" value="ECO:0007669"/>
    <property type="project" value="TreeGrafter"/>
</dbReference>
<organism evidence="11 12">
    <name type="scientific">Cronartium quercuum f. sp. fusiforme G11</name>
    <dbReference type="NCBI Taxonomy" id="708437"/>
    <lineage>
        <taxon>Eukaryota</taxon>
        <taxon>Fungi</taxon>
        <taxon>Dikarya</taxon>
        <taxon>Basidiomycota</taxon>
        <taxon>Pucciniomycotina</taxon>
        <taxon>Pucciniomycetes</taxon>
        <taxon>Pucciniales</taxon>
        <taxon>Coleosporiaceae</taxon>
        <taxon>Cronartium</taxon>
    </lineage>
</organism>
<evidence type="ECO:0000256" key="8">
    <source>
        <dbReference type="ARBA" id="ARBA00023136"/>
    </source>
</evidence>
<keyword evidence="3 10" id="KW-0808">Transferase</keyword>
<dbReference type="EMBL" id="MU167215">
    <property type="protein sequence ID" value="KAG0151096.1"/>
    <property type="molecule type" value="Genomic_DNA"/>
</dbReference>
<proteinExistence type="inferred from homology"/>